<evidence type="ECO:0000313" key="2">
    <source>
        <dbReference type="WBParaSite" id="ES5_v2.g23031.t1"/>
    </source>
</evidence>
<sequence length="186" mass="21617">TVEMAEKLALKKQEMDPEECFNLADSIKAYLVDVFPHIDFQKMDNSFLTDFIVSNQIISEEQANQVSETLVEIKNDGKVITGVFKDVHRIRRYLESRYQRARYVKRQSTSIIRFPQLKFPVPTTPSTVEKMKGVDWYFCLDDGVFAFKNYSAVRTDDYLIAEMKSSDEFQLVPGETTYLTVRLNNV</sequence>
<name>A0AC34G0Y3_9BILA</name>
<dbReference type="Proteomes" id="UP000887579">
    <property type="component" value="Unplaced"/>
</dbReference>
<protein>
    <submittedName>
        <fullName evidence="2">Uncharacterized protein</fullName>
    </submittedName>
</protein>
<organism evidence="1 2">
    <name type="scientific">Panagrolaimus sp. ES5</name>
    <dbReference type="NCBI Taxonomy" id="591445"/>
    <lineage>
        <taxon>Eukaryota</taxon>
        <taxon>Metazoa</taxon>
        <taxon>Ecdysozoa</taxon>
        <taxon>Nematoda</taxon>
        <taxon>Chromadorea</taxon>
        <taxon>Rhabditida</taxon>
        <taxon>Tylenchina</taxon>
        <taxon>Panagrolaimomorpha</taxon>
        <taxon>Panagrolaimoidea</taxon>
        <taxon>Panagrolaimidae</taxon>
        <taxon>Panagrolaimus</taxon>
    </lineage>
</organism>
<dbReference type="WBParaSite" id="ES5_v2.g23031.t1">
    <property type="protein sequence ID" value="ES5_v2.g23031.t1"/>
    <property type="gene ID" value="ES5_v2.g23031"/>
</dbReference>
<accession>A0AC34G0Y3</accession>
<evidence type="ECO:0000313" key="1">
    <source>
        <dbReference type="Proteomes" id="UP000887579"/>
    </source>
</evidence>
<reference evidence="2" key="1">
    <citation type="submission" date="2022-11" db="UniProtKB">
        <authorList>
            <consortium name="WormBaseParasite"/>
        </authorList>
    </citation>
    <scope>IDENTIFICATION</scope>
</reference>
<proteinExistence type="predicted"/>